<dbReference type="Gene3D" id="3.40.50.12370">
    <property type="match status" value="1"/>
</dbReference>
<comment type="caution">
    <text evidence="2">The sequence shown here is derived from an EMBL/GenBank/DDBJ whole genome shotgun (WGS) entry which is preliminary data.</text>
</comment>
<organism evidence="2 3">
    <name type="scientific">Rhodanobacter ginsengisoli</name>
    <dbReference type="NCBI Taxonomy" id="418646"/>
    <lineage>
        <taxon>Bacteria</taxon>
        <taxon>Pseudomonadati</taxon>
        <taxon>Pseudomonadota</taxon>
        <taxon>Gammaproteobacteria</taxon>
        <taxon>Lysobacterales</taxon>
        <taxon>Rhodanobacteraceae</taxon>
        <taxon>Rhodanobacter</taxon>
    </lineage>
</organism>
<accession>A0ABW0QKD6</accession>
<proteinExistence type="predicted"/>
<dbReference type="Proteomes" id="UP001596114">
    <property type="component" value="Unassembled WGS sequence"/>
</dbReference>
<reference evidence="3" key="1">
    <citation type="journal article" date="2019" name="Int. J. Syst. Evol. Microbiol.">
        <title>The Global Catalogue of Microorganisms (GCM) 10K type strain sequencing project: providing services to taxonomists for standard genome sequencing and annotation.</title>
        <authorList>
            <consortium name="The Broad Institute Genomics Platform"/>
            <consortium name="The Broad Institute Genome Sequencing Center for Infectious Disease"/>
            <person name="Wu L."/>
            <person name="Ma J."/>
        </authorList>
    </citation>
    <scope>NUCLEOTIDE SEQUENCE [LARGE SCALE GENOMIC DNA]</scope>
    <source>
        <strain evidence="3">CGMCC 1.16619</strain>
    </source>
</reference>
<dbReference type="EMBL" id="JBHSNF010000001">
    <property type="protein sequence ID" value="MFC5525419.1"/>
    <property type="molecule type" value="Genomic_DNA"/>
</dbReference>
<sequence length="287" mass="31087">MTTDDKTGVQPLLARPRDILAMATSSDPWSPAVTAAIALAARWASNLTSCYIEPSLRQVGGADLEPSALGLLLQPRGDDGGERAAFASHAHRLGVREAVWTVTHAGLAPTLRRLGAWHDLAVLERDMVEGAHLFDILGEAMLTSRIPCLLLPPGRDDEQLLLDRVAIGWNGGIEAVRAIHSALPFLQAAKEVLLIDGTPPGADDAEEKVPRFDPLNYLLRHNVMVRSRQIQVPPHLAGATLLKEAQGMHANLLVVGAYSHSRLRERVLGGATRHMLLHAEIPVLMQH</sequence>
<dbReference type="CDD" id="cd00293">
    <property type="entry name" value="USP-like"/>
    <property type="match status" value="1"/>
</dbReference>
<dbReference type="SUPFAM" id="SSF52402">
    <property type="entry name" value="Adenine nucleotide alpha hydrolases-like"/>
    <property type="match status" value="1"/>
</dbReference>
<dbReference type="Pfam" id="PF00582">
    <property type="entry name" value="Usp"/>
    <property type="match status" value="1"/>
</dbReference>
<dbReference type="InterPro" id="IPR006016">
    <property type="entry name" value="UspA"/>
</dbReference>
<protein>
    <submittedName>
        <fullName evidence="2">Universal stress protein</fullName>
    </submittedName>
</protein>
<evidence type="ECO:0000313" key="2">
    <source>
        <dbReference type="EMBL" id="MFC5525419.1"/>
    </source>
</evidence>
<dbReference type="RefSeq" id="WP_377318484.1">
    <property type="nucleotide sequence ID" value="NZ_JBHSNF010000001.1"/>
</dbReference>
<evidence type="ECO:0000313" key="3">
    <source>
        <dbReference type="Proteomes" id="UP001596114"/>
    </source>
</evidence>
<name>A0ABW0QKD6_9GAMM</name>
<evidence type="ECO:0000259" key="1">
    <source>
        <dbReference type="Pfam" id="PF00582"/>
    </source>
</evidence>
<feature type="domain" description="UspA" evidence="1">
    <location>
        <begin position="238"/>
        <end position="285"/>
    </location>
</feature>
<gene>
    <name evidence="2" type="ORF">ACFPPA_06645</name>
</gene>
<keyword evidence="3" id="KW-1185">Reference proteome</keyword>